<dbReference type="Pfam" id="PF08240">
    <property type="entry name" value="ADH_N"/>
    <property type="match status" value="1"/>
</dbReference>
<evidence type="ECO:0000313" key="2">
    <source>
        <dbReference type="EMBL" id="EEQ07763.1"/>
    </source>
</evidence>
<dbReference type="PANTHER" id="PTHR45033:SF2">
    <property type="entry name" value="ZINC-TYPE ALCOHOL DEHYDROGENASE-LIKE PROTEIN C1773.06C"/>
    <property type="match status" value="1"/>
</dbReference>
<dbReference type="CDD" id="cd08276">
    <property type="entry name" value="MDR7"/>
    <property type="match status" value="1"/>
</dbReference>
<dbReference type="EMBL" id="AALC02000008">
    <property type="protein sequence ID" value="EEQ07763.1"/>
    <property type="molecule type" value="Genomic_DNA"/>
</dbReference>
<dbReference type="Gene3D" id="3.40.50.720">
    <property type="entry name" value="NAD(P)-binding Rossmann-like Domain"/>
    <property type="match status" value="1"/>
</dbReference>
<dbReference type="InterPro" id="IPR013154">
    <property type="entry name" value="ADH-like_N"/>
</dbReference>
<gene>
    <name evidence="2" type="ORF">yberc0001_33300</name>
</gene>
<dbReference type="InterPro" id="IPR020843">
    <property type="entry name" value="ER"/>
</dbReference>
<proteinExistence type="predicted"/>
<protein>
    <recommendedName>
        <fullName evidence="1">Enoyl reductase (ER) domain-containing protein</fullName>
    </recommendedName>
</protein>
<dbReference type="InterPro" id="IPR036291">
    <property type="entry name" value="NAD(P)-bd_dom_sf"/>
</dbReference>
<accession>A0ABM9Y239</accession>
<evidence type="ECO:0000259" key="1">
    <source>
        <dbReference type="SMART" id="SM00829"/>
    </source>
</evidence>
<dbReference type="SMART" id="SM00829">
    <property type="entry name" value="PKS_ER"/>
    <property type="match status" value="1"/>
</dbReference>
<keyword evidence="3" id="KW-1185">Reference proteome</keyword>
<dbReference type="PANTHER" id="PTHR45033">
    <property type="match status" value="1"/>
</dbReference>
<dbReference type="Pfam" id="PF00107">
    <property type="entry name" value="ADH_zinc_N"/>
    <property type="match status" value="1"/>
</dbReference>
<dbReference type="Gene3D" id="3.90.180.10">
    <property type="entry name" value="Medium-chain alcohol dehydrogenases, catalytic domain"/>
    <property type="match status" value="1"/>
</dbReference>
<dbReference type="Proteomes" id="UP000010319">
    <property type="component" value="Unassembled WGS sequence"/>
</dbReference>
<name>A0ABM9Y239_YERBE</name>
<comment type="caution">
    <text evidence="2">The sequence shown here is derived from an EMBL/GenBank/DDBJ whole genome shotgun (WGS) entry which is preliminary data.</text>
</comment>
<dbReference type="SUPFAM" id="SSF51735">
    <property type="entry name" value="NAD(P)-binding Rossmann-fold domains"/>
    <property type="match status" value="1"/>
</dbReference>
<organism evidence="2 3">
    <name type="scientific">Yersinia bercovieri ATCC 43970</name>
    <dbReference type="NCBI Taxonomy" id="349968"/>
    <lineage>
        <taxon>Bacteria</taxon>
        <taxon>Pseudomonadati</taxon>
        <taxon>Pseudomonadota</taxon>
        <taxon>Gammaproteobacteria</taxon>
        <taxon>Enterobacterales</taxon>
        <taxon>Yersiniaceae</taxon>
        <taxon>Yersinia</taxon>
    </lineage>
</organism>
<evidence type="ECO:0000313" key="3">
    <source>
        <dbReference type="Proteomes" id="UP000010319"/>
    </source>
</evidence>
<dbReference type="InterPro" id="IPR013149">
    <property type="entry name" value="ADH-like_C"/>
</dbReference>
<reference evidence="2" key="1">
    <citation type="submission" date="2008-12" db="EMBL/GenBank/DDBJ databases">
        <title>Annotation of the Yersinia bercovieri ATCC 43970 genome.</title>
        <authorList>
            <person name="Read T.D."/>
            <person name="Akmal A."/>
            <person name="Bishop-Lilly K."/>
            <person name="Chen P.E."/>
            <person name="Cook C."/>
            <person name="Kiley M.P."/>
            <person name="Lentz S."/>
            <person name="Mateczun A."/>
            <person name="Nagarajan N."/>
            <person name="Nolan N."/>
            <person name="Osborne B.I."/>
            <person name="Pop M."/>
            <person name="Sozhamannan S."/>
            <person name="Stewart A.C."/>
            <person name="Sulakvelidze A."/>
            <person name="Thomason B."/>
            <person name="Willner K."/>
            <person name="Zwick M.E."/>
        </authorList>
    </citation>
    <scope>NUCLEOTIDE SEQUENCE [LARGE SCALE GENOMIC DNA]</scope>
    <source>
        <strain evidence="2">ATCC 43970</strain>
    </source>
</reference>
<dbReference type="InterPro" id="IPR011032">
    <property type="entry name" value="GroES-like_sf"/>
</dbReference>
<sequence length="345" mass="37877">MFISIGNTHMQSYRFKQFGNIGHLELHQEDMPIPEAREVLIRVRATSLNYRDLAIMNGEYTLPSRPGHIPLSDAAGEVIQIGKRVERFKVGDRVVNTFMPRWFGGAFQASARDELYGSDRDGWLTEYKVVSEESLLSLPDYLSFEQGATLPCAAVTAWAALNGDRPVKAGETVLTLGSGGVSLFAIQLAKAMGARVIATTSSEAKSAQLKALGADEVINYVQHPEWSEEVLRLTSGQGVNLVVEVGGPGTLNQSIRSICIGGELALIGFVARDAVAIDFFSLFKSAARFRVISVGSREDFEQMNQALVQHKIIPVIDSTFPFVEAKQAWQHFDSRQHVGKIVISH</sequence>
<dbReference type="SUPFAM" id="SSF50129">
    <property type="entry name" value="GroES-like"/>
    <property type="match status" value="1"/>
</dbReference>
<dbReference type="InterPro" id="IPR052711">
    <property type="entry name" value="Zinc_ADH-like"/>
</dbReference>
<feature type="domain" description="Enoyl reductase (ER)" evidence="1">
    <location>
        <begin position="19"/>
        <end position="343"/>
    </location>
</feature>